<keyword evidence="2" id="KW-1185">Reference proteome</keyword>
<gene>
    <name evidence="1" type="ORF">Gogos_004925</name>
</gene>
<feature type="non-terminal residue" evidence="1">
    <location>
        <position position="1"/>
    </location>
</feature>
<dbReference type="AlphaFoldDB" id="A0A7J9CHZ6"/>
<dbReference type="EMBL" id="JABEZY010000010">
    <property type="protein sequence ID" value="MBA0748071.1"/>
    <property type="molecule type" value="Genomic_DNA"/>
</dbReference>
<comment type="caution">
    <text evidence="1">The sequence shown here is derived from an EMBL/GenBank/DDBJ whole genome shotgun (WGS) entry which is preliminary data.</text>
</comment>
<evidence type="ECO:0000313" key="2">
    <source>
        <dbReference type="Proteomes" id="UP000593579"/>
    </source>
</evidence>
<sequence>VWLPEDLIQHIVGIPPPHSSEGLDSLSWSHTSTAAFSIKTWHLWKNRNVFIFQRKTWSSSETIKLSISWAKQFSSVFKNELMEGYEFSVGEQLIGGWTFLNTDGAVQKKSRNAAAGGVICDENGN</sequence>
<name>A0A7J9CHZ6_GOSGO</name>
<protein>
    <submittedName>
        <fullName evidence="1">Uncharacterized protein</fullName>
    </submittedName>
</protein>
<dbReference type="OrthoDB" id="1113207at2759"/>
<dbReference type="Proteomes" id="UP000593579">
    <property type="component" value="Unassembled WGS sequence"/>
</dbReference>
<accession>A0A7J9CHZ6</accession>
<proteinExistence type="predicted"/>
<evidence type="ECO:0000313" key="1">
    <source>
        <dbReference type="EMBL" id="MBA0748071.1"/>
    </source>
</evidence>
<organism evidence="1 2">
    <name type="scientific">Gossypium gossypioides</name>
    <name type="common">Mexican cotton</name>
    <name type="synonym">Selera gossypioides</name>
    <dbReference type="NCBI Taxonomy" id="34282"/>
    <lineage>
        <taxon>Eukaryota</taxon>
        <taxon>Viridiplantae</taxon>
        <taxon>Streptophyta</taxon>
        <taxon>Embryophyta</taxon>
        <taxon>Tracheophyta</taxon>
        <taxon>Spermatophyta</taxon>
        <taxon>Magnoliopsida</taxon>
        <taxon>eudicotyledons</taxon>
        <taxon>Gunneridae</taxon>
        <taxon>Pentapetalae</taxon>
        <taxon>rosids</taxon>
        <taxon>malvids</taxon>
        <taxon>Malvales</taxon>
        <taxon>Malvaceae</taxon>
        <taxon>Malvoideae</taxon>
        <taxon>Gossypium</taxon>
    </lineage>
</organism>
<reference evidence="1 2" key="1">
    <citation type="journal article" date="2019" name="Genome Biol. Evol.">
        <title>Insights into the evolution of the New World diploid cottons (Gossypium, subgenus Houzingenia) based on genome sequencing.</title>
        <authorList>
            <person name="Grover C.E."/>
            <person name="Arick M.A. 2nd"/>
            <person name="Thrash A."/>
            <person name="Conover J.L."/>
            <person name="Sanders W.S."/>
            <person name="Peterson D.G."/>
            <person name="Frelichowski J.E."/>
            <person name="Scheffler J.A."/>
            <person name="Scheffler B.E."/>
            <person name="Wendel J.F."/>
        </authorList>
    </citation>
    <scope>NUCLEOTIDE SEQUENCE [LARGE SCALE GENOMIC DNA]</scope>
    <source>
        <strain evidence="1">5</strain>
        <tissue evidence="1">Leaf</tissue>
    </source>
</reference>